<dbReference type="InterPro" id="IPR003599">
    <property type="entry name" value="Ig_sub"/>
</dbReference>
<dbReference type="Pfam" id="PF13895">
    <property type="entry name" value="Ig_2"/>
    <property type="match status" value="1"/>
</dbReference>
<evidence type="ECO:0000256" key="2">
    <source>
        <dbReference type="SAM" id="SignalP"/>
    </source>
</evidence>
<dbReference type="Proteomes" id="UP001059041">
    <property type="component" value="Linkage Group LG8"/>
</dbReference>
<keyword evidence="1" id="KW-0472">Membrane</keyword>
<keyword evidence="1" id="KW-0812">Transmembrane</keyword>
<name>A0A9W7WRM9_TRIRA</name>
<evidence type="ECO:0000256" key="1">
    <source>
        <dbReference type="SAM" id="Phobius"/>
    </source>
</evidence>
<feature type="transmembrane region" description="Helical" evidence="1">
    <location>
        <begin position="233"/>
        <end position="255"/>
    </location>
</feature>
<organism evidence="4 5">
    <name type="scientific">Triplophysa rosa</name>
    <name type="common">Cave loach</name>
    <dbReference type="NCBI Taxonomy" id="992332"/>
    <lineage>
        <taxon>Eukaryota</taxon>
        <taxon>Metazoa</taxon>
        <taxon>Chordata</taxon>
        <taxon>Craniata</taxon>
        <taxon>Vertebrata</taxon>
        <taxon>Euteleostomi</taxon>
        <taxon>Actinopterygii</taxon>
        <taxon>Neopterygii</taxon>
        <taxon>Teleostei</taxon>
        <taxon>Ostariophysi</taxon>
        <taxon>Cypriniformes</taxon>
        <taxon>Nemacheilidae</taxon>
        <taxon>Triplophysa</taxon>
    </lineage>
</organism>
<feature type="domain" description="Ig-like" evidence="3">
    <location>
        <begin position="151"/>
        <end position="214"/>
    </location>
</feature>
<sequence length="265" mass="29554">MLQIILLLLLDVLSTDSEWNVQIPYSICGVRGSNVSIPCNFTYPNNQQLQVTQMLWCSKKQHEKCDTDGPYVYNSAYIHNQSNYKYIGNNISNCCLMISDINSINSGEYLFRFKTNLESGLFTSNHGVDVTIKDLNVSMSRSRDNGSITVGESLNLTCTVSCPGHSPELQWFKDNEPTKNSGPILTLKSVNHKDSGNYSCALKNFKSSESEQISLYVEGTDSVSSDISGSTTYFWVIGVCCLISIILTVVAVTLISRWVHTFQFC</sequence>
<dbReference type="PANTHER" id="PTHR46013:SF4">
    <property type="entry name" value="B-CELL RECEPTOR CD22-RELATED"/>
    <property type="match status" value="1"/>
</dbReference>
<keyword evidence="1" id="KW-1133">Transmembrane helix</keyword>
<dbReference type="EMBL" id="JAFHDT010000008">
    <property type="protein sequence ID" value="KAI7807001.1"/>
    <property type="molecule type" value="Genomic_DNA"/>
</dbReference>
<feature type="chain" id="PRO_5040724236" description="Ig-like domain-containing protein" evidence="2">
    <location>
        <begin position="18"/>
        <end position="265"/>
    </location>
</feature>
<dbReference type="InterPro" id="IPR036179">
    <property type="entry name" value="Ig-like_dom_sf"/>
</dbReference>
<dbReference type="SMART" id="SM00408">
    <property type="entry name" value="IGc2"/>
    <property type="match status" value="1"/>
</dbReference>
<dbReference type="InterPro" id="IPR007110">
    <property type="entry name" value="Ig-like_dom"/>
</dbReference>
<protein>
    <recommendedName>
        <fullName evidence="3">Ig-like domain-containing protein</fullName>
    </recommendedName>
</protein>
<reference evidence="4" key="1">
    <citation type="submission" date="2021-02" db="EMBL/GenBank/DDBJ databases">
        <title>Comparative genomics reveals that relaxation of natural selection precedes convergent phenotypic evolution of cavefish.</title>
        <authorList>
            <person name="Peng Z."/>
        </authorList>
    </citation>
    <scope>NUCLEOTIDE SEQUENCE</scope>
    <source>
        <tissue evidence="4">Muscle</tissue>
    </source>
</reference>
<dbReference type="InterPro" id="IPR013783">
    <property type="entry name" value="Ig-like_fold"/>
</dbReference>
<comment type="caution">
    <text evidence="4">The sequence shown here is derived from an EMBL/GenBank/DDBJ whole genome shotgun (WGS) entry which is preliminary data.</text>
</comment>
<feature type="signal peptide" evidence="2">
    <location>
        <begin position="1"/>
        <end position="17"/>
    </location>
</feature>
<evidence type="ECO:0000313" key="4">
    <source>
        <dbReference type="EMBL" id="KAI7807001.1"/>
    </source>
</evidence>
<evidence type="ECO:0000259" key="3">
    <source>
        <dbReference type="PROSITE" id="PS50835"/>
    </source>
</evidence>
<evidence type="ECO:0000313" key="5">
    <source>
        <dbReference type="Proteomes" id="UP001059041"/>
    </source>
</evidence>
<accession>A0A9W7WRM9</accession>
<dbReference type="Gene3D" id="2.60.40.10">
    <property type="entry name" value="Immunoglobulins"/>
    <property type="match status" value="2"/>
</dbReference>
<dbReference type="SUPFAM" id="SSF48726">
    <property type="entry name" value="Immunoglobulin"/>
    <property type="match status" value="2"/>
</dbReference>
<keyword evidence="5" id="KW-1185">Reference proteome</keyword>
<dbReference type="PANTHER" id="PTHR46013">
    <property type="entry name" value="VASCULAR CELL ADHESION MOLECULE 1"/>
    <property type="match status" value="1"/>
</dbReference>
<dbReference type="InterPro" id="IPR003598">
    <property type="entry name" value="Ig_sub2"/>
</dbReference>
<gene>
    <name evidence="4" type="ORF">IRJ41_017302</name>
</gene>
<dbReference type="PROSITE" id="PS50835">
    <property type="entry name" value="IG_LIKE"/>
    <property type="match status" value="1"/>
</dbReference>
<proteinExistence type="predicted"/>
<dbReference type="SMART" id="SM00409">
    <property type="entry name" value="IG"/>
    <property type="match status" value="2"/>
</dbReference>
<keyword evidence="2" id="KW-0732">Signal</keyword>
<dbReference type="AlphaFoldDB" id="A0A9W7WRM9"/>